<dbReference type="Gene3D" id="3.80.10.10">
    <property type="entry name" value="Ribonuclease Inhibitor"/>
    <property type="match status" value="1"/>
</dbReference>
<feature type="compositionally biased region" description="Low complexity" evidence="8">
    <location>
        <begin position="246"/>
        <end position="262"/>
    </location>
</feature>
<dbReference type="Proteomes" id="UP001140949">
    <property type="component" value="Unassembled WGS sequence"/>
</dbReference>
<feature type="transmembrane region" description="Helical" evidence="9">
    <location>
        <begin position="289"/>
        <end position="312"/>
    </location>
</feature>
<dbReference type="Pfam" id="PF07714">
    <property type="entry name" value="PK_Tyr_Ser-Thr"/>
    <property type="match status" value="1"/>
</dbReference>
<dbReference type="AlphaFoldDB" id="A0AAX6ELL8"/>
<dbReference type="GO" id="GO:0005524">
    <property type="term" value="F:ATP binding"/>
    <property type="evidence" value="ECO:0007669"/>
    <property type="project" value="InterPro"/>
</dbReference>
<reference evidence="12" key="1">
    <citation type="journal article" date="2023" name="GigaByte">
        <title>Genome assembly of the bearded iris, Iris pallida Lam.</title>
        <authorList>
            <person name="Bruccoleri R.E."/>
            <person name="Oakeley E.J."/>
            <person name="Faust A.M.E."/>
            <person name="Altorfer M."/>
            <person name="Dessus-Babus S."/>
            <person name="Burckhardt D."/>
            <person name="Oertli M."/>
            <person name="Naumann U."/>
            <person name="Petersen F."/>
            <person name="Wong J."/>
        </authorList>
    </citation>
    <scope>NUCLEOTIDE SEQUENCE</scope>
    <source>
        <strain evidence="12">GSM-AAB239-AS_SAM_17_03QT</strain>
    </source>
</reference>
<feature type="domain" description="Protein kinase" evidence="11">
    <location>
        <begin position="353"/>
        <end position="619"/>
    </location>
</feature>
<keyword evidence="13" id="KW-1185">Reference proteome</keyword>
<evidence type="ECO:0000256" key="3">
    <source>
        <dbReference type="ARBA" id="ARBA00022729"/>
    </source>
</evidence>
<accession>A0AAX6ELL8</accession>
<comment type="caution">
    <text evidence="12">The sequence shown here is derived from an EMBL/GenBank/DDBJ whole genome shotgun (WGS) entry which is preliminary data.</text>
</comment>
<comment type="subcellular location">
    <subcellularLocation>
        <location evidence="7">Endomembrane system</location>
        <topology evidence="7">Single-pass type I membrane protein</topology>
    </subcellularLocation>
</comment>
<feature type="compositionally biased region" description="Basic and acidic residues" evidence="8">
    <location>
        <begin position="267"/>
        <end position="277"/>
    </location>
</feature>
<sequence>MVRFRLRFGCILMWVSLFCEQLDLCASVNGEGKALLRFRDMVENDPYGSLSNWVESAVDPCGWYGVECSDDGAVVALNLRNLCLKGTLAPELGKLIHMKSLVLHNNSFSGTIPREIGELHKLEVLDIGHNNLSGPFPSNIGSILSLEFLVLRSNRFMGNIPPDLLELITLSELQVDEELSSLNKISGTRNVENATIRRLLQDGVKQRHNHSPSPSPSPSSSSLSPMPFPPSDSPTILPSSTGSIASKSPSPSHNNNNLTPTPMSSISREDSLEKEFPTESSRGKHKHHLIVYLSIAAGAFCIIVLSSVYIFCWRSNEIVTVMPWKTGLSGQLQKAFVTGVPSLKRSELQAACEDFSNVVGTLSDCMLYKGTLSSGTEIAVTSTMVTSSKNWSDQSELQFRNKISLMSKVNHKNFMNLIGYCVEEEPFTRMMVYEYAPNGTLFEHLHVEEAEHLDWRLRLRIIMGIAYCLKHMHQLEPPVIPKILNSSTIYLSEDYAAKISDLSFGSEEKEAERTSQGSGALDDQISNQEGIVYKFGIILLEIISGRLQFSKDDGLLVLWASSHLSGKRPLKDMVDSTLESFSEEDVYALSEVIKSCINPDPKKRPSLLELVVQLRHITAMSPDAVTPKLSPLWWAELEIVSTESGSLE</sequence>
<evidence type="ECO:0000256" key="5">
    <source>
        <dbReference type="ARBA" id="ARBA00022989"/>
    </source>
</evidence>
<dbReference type="SUPFAM" id="SSF56112">
    <property type="entry name" value="Protein kinase-like (PK-like)"/>
    <property type="match status" value="1"/>
</dbReference>
<dbReference type="Pfam" id="PF00560">
    <property type="entry name" value="LRR_1"/>
    <property type="match status" value="3"/>
</dbReference>
<dbReference type="FunFam" id="3.80.10.10:FF:000400">
    <property type="entry name" value="Nuclear pore complex protein NUP107"/>
    <property type="match status" value="1"/>
</dbReference>
<keyword evidence="4" id="KW-0677">Repeat</keyword>
<evidence type="ECO:0000256" key="6">
    <source>
        <dbReference type="ARBA" id="ARBA00023136"/>
    </source>
</evidence>
<dbReference type="PANTHER" id="PTHR46084:SF14">
    <property type="entry name" value="PROTEIN KINASE DOMAIN-CONTAINING PROTEIN"/>
    <property type="match status" value="1"/>
</dbReference>
<keyword evidence="5 9" id="KW-1133">Transmembrane helix</keyword>
<keyword evidence="6 9" id="KW-0472">Membrane</keyword>
<evidence type="ECO:0000256" key="7">
    <source>
        <dbReference type="ARBA" id="ARBA00046288"/>
    </source>
</evidence>
<dbReference type="GO" id="GO:0004672">
    <property type="term" value="F:protein kinase activity"/>
    <property type="evidence" value="ECO:0007669"/>
    <property type="project" value="InterPro"/>
</dbReference>
<dbReference type="InterPro" id="IPR001245">
    <property type="entry name" value="Ser-Thr/Tyr_kinase_cat_dom"/>
</dbReference>
<dbReference type="FunFam" id="3.30.200.20:FF:000489">
    <property type="entry name" value="Inactive receptor-like serine/threonine-protein kinase"/>
    <property type="match status" value="1"/>
</dbReference>
<feature type="region of interest" description="Disordered" evidence="8">
    <location>
        <begin position="204"/>
        <end position="280"/>
    </location>
</feature>
<keyword evidence="3 10" id="KW-0732">Signal</keyword>
<reference evidence="12" key="2">
    <citation type="submission" date="2023-04" db="EMBL/GenBank/DDBJ databases">
        <authorList>
            <person name="Bruccoleri R.E."/>
            <person name="Oakeley E.J."/>
            <person name="Faust A.-M."/>
            <person name="Dessus-Babus S."/>
            <person name="Altorfer M."/>
            <person name="Burckhardt D."/>
            <person name="Oertli M."/>
            <person name="Naumann U."/>
            <person name="Petersen F."/>
            <person name="Wong J."/>
        </authorList>
    </citation>
    <scope>NUCLEOTIDE SEQUENCE</scope>
    <source>
        <strain evidence="12">GSM-AAB239-AS_SAM_17_03QT</strain>
        <tissue evidence="12">Leaf</tissue>
    </source>
</reference>
<keyword evidence="12" id="KW-0675">Receptor</keyword>
<protein>
    <submittedName>
        <fullName evidence="12">Inactive receptor-like serine/threonine-protein kinase</fullName>
    </submittedName>
</protein>
<dbReference type="PROSITE" id="PS50011">
    <property type="entry name" value="PROTEIN_KINASE_DOM"/>
    <property type="match status" value="1"/>
</dbReference>
<dbReference type="InterPro" id="IPR013210">
    <property type="entry name" value="LRR_N_plant-typ"/>
</dbReference>
<dbReference type="InterPro" id="IPR001611">
    <property type="entry name" value="Leu-rich_rpt"/>
</dbReference>
<feature type="chain" id="PRO_5043533887" evidence="10">
    <location>
        <begin position="28"/>
        <end position="648"/>
    </location>
</feature>
<gene>
    <name evidence="12" type="ORF">M6B38_184880</name>
</gene>
<evidence type="ECO:0000256" key="2">
    <source>
        <dbReference type="ARBA" id="ARBA00022692"/>
    </source>
</evidence>
<dbReference type="GO" id="GO:0012505">
    <property type="term" value="C:endomembrane system"/>
    <property type="evidence" value="ECO:0007669"/>
    <property type="project" value="UniProtKB-SubCell"/>
</dbReference>
<feature type="signal peptide" evidence="10">
    <location>
        <begin position="1"/>
        <end position="27"/>
    </location>
</feature>
<dbReference type="InterPro" id="IPR011009">
    <property type="entry name" value="Kinase-like_dom_sf"/>
</dbReference>
<evidence type="ECO:0000259" key="11">
    <source>
        <dbReference type="PROSITE" id="PS50011"/>
    </source>
</evidence>
<dbReference type="EMBL" id="JANAVB010035817">
    <property type="protein sequence ID" value="KAJ6804811.1"/>
    <property type="molecule type" value="Genomic_DNA"/>
</dbReference>
<dbReference type="Gene3D" id="3.30.200.20">
    <property type="entry name" value="Phosphorylase Kinase, domain 1"/>
    <property type="match status" value="1"/>
</dbReference>
<name>A0AAX6ELL8_IRIPA</name>
<feature type="compositionally biased region" description="Polar residues" evidence="8">
    <location>
        <begin position="236"/>
        <end position="245"/>
    </location>
</feature>
<dbReference type="Pfam" id="PF08263">
    <property type="entry name" value="LRRNT_2"/>
    <property type="match status" value="1"/>
</dbReference>
<evidence type="ECO:0000313" key="13">
    <source>
        <dbReference type="Proteomes" id="UP001140949"/>
    </source>
</evidence>
<keyword evidence="12" id="KW-0418">Kinase</keyword>
<evidence type="ECO:0000256" key="1">
    <source>
        <dbReference type="ARBA" id="ARBA00022614"/>
    </source>
</evidence>
<evidence type="ECO:0000256" key="9">
    <source>
        <dbReference type="SAM" id="Phobius"/>
    </source>
</evidence>
<keyword evidence="12" id="KW-0808">Transferase</keyword>
<dbReference type="SUPFAM" id="SSF52058">
    <property type="entry name" value="L domain-like"/>
    <property type="match status" value="1"/>
</dbReference>
<proteinExistence type="predicted"/>
<evidence type="ECO:0000256" key="10">
    <source>
        <dbReference type="SAM" id="SignalP"/>
    </source>
</evidence>
<dbReference type="PANTHER" id="PTHR46084">
    <property type="entry name" value="PROTEIN MALE DISCOVERER 2"/>
    <property type="match status" value="1"/>
</dbReference>
<keyword evidence="1" id="KW-0433">Leucine-rich repeat</keyword>
<dbReference type="InterPro" id="IPR000719">
    <property type="entry name" value="Prot_kinase_dom"/>
</dbReference>
<keyword evidence="2 9" id="KW-0812">Transmembrane</keyword>
<evidence type="ECO:0000313" key="12">
    <source>
        <dbReference type="EMBL" id="KAJ6804811.1"/>
    </source>
</evidence>
<organism evidence="12 13">
    <name type="scientific">Iris pallida</name>
    <name type="common">Sweet iris</name>
    <dbReference type="NCBI Taxonomy" id="29817"/>
    <lineage>
        <taxon>Eukaryota</taxon>
        <taxon>Viridiplantae</taxon>
        <taxon>Streptophyta</taxon>
        <taxon>Embryophyta</taxon>
        <taxon>Tracheophyta</taxon>
        <taxon>Spermatophyta</taxon>
        <taxon>Magnoliopsida</taxon>
        <taxon>Liliopsida</taxon>
        <taxon>Asparagales</taxon>
        <taxon>Iridaceae</taxon>
        <taxon>Iridoideae</taxon>
        <taxon>Irideae</taxon>
        <taxon>Iris</taxon>
    </lineage>
</organism>
<evidence type="ECO:0000256" key="4">
    <source>
        <dbReference type="ARBA" id="ARBA00022737"/>
    </source>
</evidence>
<dbReference type="Gene3D" id="1.10.510.10">
    <property type="entry name" value="Transferase(Phosphotransferase) domain 1"/>
    <property type="match status" value="1"/>
</dbReference>
<dbReference type="InterPro" id="IPR032675">
    <property type="entry name" value="LRR_dom_sf"/>
</dbReference>
<evidence type="ECO:0000256" key="8">
    <source>
        <dbReference type="SAM" id="MobiDB-lite"/>
    </source>
</evidence>